<dbReference type="PANTHER" id="PTHR17985">
    <property type="entry name" value="SER/THR-RICH PROTEIN T10 IN DGCR REGION"/>
    <property type="match status" value="1"/>
</dbReference>
<proteinExistence type="predicted"/>
<organism evidence="1 2">
    <name type="scientific">Roseivirga thermotolerans</name>
    <dbReference type="NCBI Taxonomy" id="1758176"/>
    <lineage>
        <taxon>Bacteria</taxon>
        <taxon>Pseudomonadati</taxon>
        <taxon>Bacteroidota</taxon>
        <taxon>Cytophagia</taxon>
        <taxon>Cytophagales</taxon>
        <taxon>Roseivirgaceae</taxon>
        <taxon>Roseivirga</taxon>
    </lineage>
</organism>
<protein>
    <recommendedName>
        <fullName evidence="3">NRDE family protein</fullName>
    </recommendedName>
</protein>
<sequence>MCTVTFLPKAKGNFILTSNRDEDPQRASFELSRQTIGGRPVHFPKDPKAGGTWLATDKKRFTLCLLNGGFEKHHHKPPYRLSRGLMVLEFFNQNSVIEFIEHFEFKGIEPFTLVIVEHQKALQLHQLVWDENKLHHNVLQANQPHIWSSSTLYPEDVREERRQWFMQWLERQREKEYDQKQVLHFHKFGGKGDAWNNFVMNRENKVKTVSVTSAEKADGHFELVHESLV</sequence>
<dbReference type="RefSeq" id="WP_189629001.1">
    <property type="nucleotide sequence ID" value="NZ_BNAG01000001.1"/>
</dbReference>
<dbReference type="EMBL" id="BNAG01000001">
    <property type="protein sequence ID" value="GHE56411.1"/>
    <property type="molecule type" value="Genomic_DNA"/>
</dbReference>
<dbReference type="PANTHER" id="PTHR17985:SF8">
    <property type="entry name" value="TRANSPORT AND GOLGI ORGANIZATION PROTEIN 2 HOMOLOG"/>
    <property type="match status" value="1"/>
</dbReference>
<gene>
    <name evidence="1" type="ORF">GCM10011340_09160</name>
</gene>
<evidence type="ECO:0000313" key="1">
    <source>
        <dbReference type="EMBL" id="GHE56411.1"/>
    </source>
</evidence>
<reference evidence="2" key="1">
    <citation type="journal article" date="2019" name="Int. J. Syst. Evol. Microbiol.">
        <title>The Global Catalogue of Microorganisms (GCM) 10K type strain sequencing project: providing services to taxonomists for standard genome sequencing and annotation.</title>
        <authorList>
            <consortium name="The Broad Institute Genomics Platform"/>
            <consortium name="The Broad Institute Genome Sequencing Center for Infectious Disease"/>
            <person name="Wu L."/>
            <person name="Ma J."/>
        </authorList>
    </citation>
    <scope>NUCLEOTIDE SEQUENCE [LARGE SCALE GENOMIC DNA]</scope>
    <source>
        <strain evidence="2">CGMCC 1.15111</strain>
    </source>
</reference>
<name>A0ABQ3I2F0_9BACT</name>
<dbReference type="Pfam" id="PF05742">
    <property type="entry name" value="TANGO2"/>
    <property type="match status" value="1"/>
</dbReference>
<evidence type="ECO:0008006" key="3">
    <source>
        <dbReference type="Google" id="ProtNLM"/>
    </source>
</evidence>
<comment type="caution">
    <text evidence="1">The sequence shown here is derived from an EMBL/GenBank/DDBJ whole genome shotgun (WGS) entry which is preliminary data.</text>
</comment>
<dbReference type="InterPro" id="IPR008551">
    <property type="entry name" value="TANGO2"/>
</dbReference>
<keyword evidence="2" id="KW-1185">Reference proteome</keyword>
<accession>A0ABQ3I2F0</accession>
<dbReference type="Proteomes" id="UP000658258">
    <property type="component" value="Unassembled WGS sequence"/>
</dbReference>
<evidence type="ECO:0000313" key="2">
    <source>
        <dbReference type="Proteomes" id="UP000658258"/>
    </source>
</evidence>